<evidence type="ECO:0000256" key="2">
    <source>
        <dbReference type="ARBA" id="ARBA00006706"/>
    </source>
</evidence>
<dbReference type="PANTHER" id="PTHR12001">
    <property type="entry name" value="GERANYLGERANYL PYROPHOSPHATE SYNTHASE"/>
    <property type="match status" value="1"/>
</dbReference>
<dbReference type="SUPFAM" id="SSF48576">
    <property type="entry name" value="Terpenoid synthases"/>
    <property type="match status" value="1"/>
</dbReference>
<dbReference type="EMBL" id="JABZGR010000006">
    <property type="protein sequence ID" value="MBF0970079.1"/>
    <property type="molecule type" value="Genomic_DNA"/>
</dbReference>
<dbReference type="Proteomes" id="UP000704068">
    <property type="component" value="Unassembled WGS sequence"/>
</dbReference>
<proteinExistence type="inferred from homology"/>
<dbReference type="Gene3D" id="1.10.600.10">
    <property type="entry name" value="Farnesyl Diphosphate Synthase"/>
    <property type="match status" value="1"/>
</dbReference>
<comment type="caution">
    <text evidence="7">The sequence shown here is derived from an EMBL/GenBank/DDBJ whole genome shotgun (WGS) entry which is preliminary data.</text>
</comment>
<gene>
    <name evidence="7" type="ORF">HXK21_03420</name>
</gene>
<comment type="similarity">
    <text evidence="2 6">Belongs to the FPP/GGPP synthase family.</text>
</comment>
<dbReference type="SFLD" id="SFLDG01017">
    <property type="entry name" value="Polyprenyl_Transferase_Like"/>
    <property type="match status" value="1"/>
</dbReference>
<evidence type="ECO:0000256" key="1">
    <source>
        <dbReference type="ARBA" id="ARBA00001946"/>
    </source>
</evidence>
<dbReference type="PROSITE" id="PS00723">
    <property type="entry name" value="POLYPRENYL_SYNTHASE_1"/>
    <property type="match status" value="1"/>
</dbReference>
<organism evidence="7 8">
    <name type="scientific">Alloprevotella tannerae</name>
    <dbReference type="NCBI Taxonomy" id="76122"/>
    <lineage>
        <taxon>Bacteria</taxon>
        <taxon>Pseudomonadati</taxon>
        <taxon>Bacteroidota</taxon>
        <taxon>Bacteroidia</taxon>
        <taxon>Bacteroidales</taxon>
        <taxon>Prevotellaceae</taxon>
        <taxon>Alloprevotella</taxon>
    </lineage>
</organism>
<sequence>MENFLAQIENALSQQAYPTRPAGLYEPIAYALSGGGKRVRPHLTLLACSLYSDEPEKAIPAALSVETYHNHTLLHDDLMDGADLRRGRPTVFRKWDANTAILSGDTMLILAFNHLLEGDYPNATQLLQLLARTAREVCEGQQYDMNFEQRNDVTEAEYIEMIRLKTSVLLACALKMGALVAGAPADQADLLYRFGEQIGLAFQLQDDYLDCYGDPAVFGKQIGGDIASAKKTYLFINAFESADEKQRADLNRLLSDEAMPRAEKVAAVIQVYNALDIPARCQARISAYYEAAREVFNQLNVAPERKQPLWDFAEKMLHRNK</sequence>
<keyword evidence="4" id="KW-0479">Metal-binding</keyword>
<keyword evidence="5" id="KW-0460">Magnesium</keyword>
<evidence type="ECO:0000256" key="5">
    <source>
        <dbReference type="ARBA" id="ARBA00022842"/>
    </source>
</evidence>
<dbReference type="InterPro" id="IPR033749">
    <property type="entry name" value="Polyprenyl_synt_CS"/>
</dbReference>
<dbReference type="PROSITE" id="PS00444">
    <property type="entry name" value="POLYPRENYL_SYNTHASE_2"/>
    <property type="match status" value="1"/>
</dbReference>
<dbReference type="Pfam" id="PF00348">
    <property type="entry name" value="polyprenyl_synt"/>
    <property type="match status" value="1"/>
</dbReference>
<keyword evidence="3 6" id="KW-0808">Transferase</keyword>
<accession>A0A929RXU9</accession>
<comment type="cofactor">
    <cofactor evidence="1">
        <name>Mg(2+)</name>
        <dbReference type="ChEBI" id="CHEBI:18420"/>
    </cofactor>
</comment>
<dbReference type="InterPro" id="IPR008949">
    <property type="entry name" value="Isoprenoid_synthase_dom_sf"/>
</dbReference>
<evidence type="ECO:0000313" key="7">
    <source>
        <dbReference type="EMBL" id="MBF0970079.1"/>
    </source>
</evidence>
<evidence type="ECO:0000313" key="8">
    <source>
        <dbReference type="Proteomes" id="UP000704068"/>
    </source>
</evidence>
<dbReference type="PANTHER" id="PTHR12001:SF85">
    <property type="entry name" value="SHORT CHAIN ISOPRENYL DIPHOSPHATE SYNTHASE"/>
    <property type="match status" value="1"/>
</dbReference>
<name>A0A929RXU9_9BACT</name>
<dbReference type="AlphaFoldDB" id="A0A929RXU9"/>
<dbReference type="GO" id="GO:0008299">
    <property type="term" value="P:isoprenoid biosynthetic process"/>
    <property type="evidence" value="ECO:0007669"/>
    <property type="project" value="InterPro"/>
</dbReference>
<reference evidence="7" key="1">
    <citation type="submission" date="2020-04" db="EMBL/GenBank/DDBJ databases">
        <title>Deep metagenomics examines the oral microbiome during advanced dental caries in children, revealing novel taxa and co-occurrences with host molecules.</title>
        <authorList>
            <person name="Baker J.L."/>
            <person name="Morton J.T."/>
            <person name="Dinis M."/>
            <person name="Alvarez R."/>
            <person name="Tran N.C."/>
            <person name="Knight R."/>
            <person name="Edlund A."/>
        </authorList>
    </citation>
    <scope>NUCLEOTIDE SEQUENCE</scope>
    <source>
        <strain evidence="7">JCVI_34_bin.1</strain>
    </source>
</reference>
<evidence type="ECO:0000256" key="6">
    <source>
        <dbReference type="RuleBase" id="RU004466"/>
    </source>
</evidence>
<evidence type="ECO:0000256" key="3">
    <source>
        <dbReference type="ARBA" id="ARBA00022679"/>
    </source>
</evidence>
<dbReference type="RefSeq" id="WP_303763293.1">
    <property type="nucleotide sequence ID" value="NZ_JABZGR010000006.1"/>
</dbReference>
<dbReference type="GO" id="GO:0046872">
    <property type="term" value="F:metal ion binding"/>
    <property type="evidence" value="ECO:0007669"/>
    <property type="project" value="UniProtKB-KW"/>
</dbReference>
<dbReference type="SFLD" id="SFLDS00005">
    <property type="entry name" value="Isoprenoid_Synthase_Type_I"/>
    <property type="match status" value="1"/>
</dbReference>
<dbReference type="CDD" id="cd00685">
    <property type="entry name" value="Trans_IPPS_HT"/>
    <property type="match status" value="1"/>
</dbReference>
<evidence type="ECO:0000256" key="4">
    <source>
        <dbReference type="ARBA" id="ARBA00022723"/>
    </source>
</evidence>
<dbReference type="GO" id="GO:0004659">
    <property type="term" value="F:prenyltransferase activity"/>
    <property type="evidence" value="ECO:0007669"/>
    <property type="project" value="InterPro"/>
</dbReference>
<protein>
    <submittedName>
        <fullName evidence="7">Polyprenyl synthetase family protein</fullName>
    </submittedName>
</protein>
<dbReference type="InterPro" id="IPR000092">
    <property type="entry name" value="Polyprenyl_synt"/>
</dbReference>